<dbReference type="EMBL" id="JAJEPX010000002">
    <property type="protein sequence ID" value="MCC2175886.1"/>
    <property type="molecule type" value="Genomic_DNA"/>
</dbReference>
<keyword evidence="4 13" id="KW-0812">Transmembrane</keyword>
<evidence type="ECO:0000256" key="8">
    <source>
        <dbReference type="ARBA" id="ARBA00022967"/>
    </source>
</evidence>
<keyword evidence="13" id="KW-1003">Cell membrane</keyword>
<dbReference type="SFLD" id="SFLDS00003">
    <property type="entry name" value="Haloacid_Dehalogenase"/>
    <property type="match status" value="1"/>
</dbReference>
<dbReference type="InterPro" id="IPR023214">
    <property type="entry name" value="HAD_sf"/>
</dbReference>
<dbReference type="NCBIfam" id="TIGR01525">
    <property type="entry name" value="ATPase-IB_hvy"/>
    <property type="match status" value="1"/>
</dbReference>
<name>A0AAW4VSK0_9FIRM</name>
<keyword evidence="3" id="KW-0104">Cadmium</keyword>
<evidence type="ECO:0000256" key="9">
    <source>
        <dbReference type="ARBA" id="ARBA00022989"/>
    </source>
</evidence>
<dbReference type="InterPro" id="IPR008250">
    <property type="entry name" value="ATPase_P-typ_transduc_dom_A_sf"/>
</dbReference>
<dbReference type="PANTHER" id="PTHR48085">
    <property type="entry name" value="CADMIUM/ZINC-TRANSPORTING ATPASE HMA2-RELATED"/>
    <property type="match status" value="1"/>
</dbReference>
<keyword evidence="6 13" id="KW-0547">Nucleotide-binding</keyword>
<feature type="transmembrane region" description="Helical" evidence="13">
    <location>
        <begin position="575"/>
        <end position="600"/>
    </location>
</feature>
<evidence type="ECO:0000256" key="11">
    <source>
        <dbReference type="ARBA" id="ARBA00039103"/>
    </source>
</evidence>
<dbReference type="Gene3D" id="3.40.50.1000">
    <property type="entry name" value="HAD superfamily/HAD-like"/>
    <property type="match status" value="1"/>
</dbReference>
<dbReference type="PROSITE" id="PS50846">
    <property type="entry name" value="HMA_2"/>
    <property type="match status" value="2"/>
</dbReference>
<evidence type="ECO:0000256" key="13">
    <source>
        <dbReference type="RuleBase" id="RU362081"/>
    </source>
</evidence>
<keyword evidence="16" id="KW-1185">Reference proteome</keyword>
<organism evidence="15 16">
    <name type="scientific">Agathobaculum butyriciproducens</name>
    <dbReference type="NCBI Taxonomy" id="1628085"/>
    <lineage>
        <taxon>Bacteria</taxon>
        <taxon>Bacillati</taxon>
        <taxon>Bacillota</taxon>
        <taxon>Clostridia</taxon>
        <taxon>Eubacteriales</taxon>
        <taxon>Butyricicoccaceae</taxon>
        <taxon>Agathobaculum</taxon>
    </lineage>
</organism>
<dbReference type="Gene3D" id="3.30.70.100">
    <property type="match status" value="2"/>
</dbReference>
<dbReference type="SFLD" id="SFLDF00027">
    <property type="entry name" value="p-type_atpase"/>
    <property type="match status" value="1"/>
</dbReference>
<dbReference type="GO" id="GO:0008551">
    <property type="term" value="F:P-type cadmium transporter activity"/>
    <property type="evidence" value="ECO:0007669"/>
    <property type="project" value="UniProtKB-EC"/>
</dbReference>
<evidence type="ECO:0000256" key="10">
    <source>
        <dbReference type="ARBA" id="ARBA00023136"/>
    </source>
</evidence>
<dbReference type="PRINTS" id="PR00119">
    <property type="entry name" value="CATATPASE"/>
</dbReference>
<evidence type="ECO:0000259" key="14">
    <source>
        <dbReference type="PROSITE" id="PS50846"/>
    </source>
</evidence>
<dbReference type="GO" id="GO:0016887">
    <property type="term" value="F:ATP hydrolysis activity"/>
    <property type="evidence" value="ECO:0007669"/>
    <property type="project" value="InterPro"/>
</dbReference>
<dbReference type="InterPro" id="IPR059000">
    <property type="entry name" value="ATPase_P-type_domA"/>
</dbReference>
<feature type="transmembrane region" description="Helical" evidence="13">
    <location>
        <begin position="896"/>
        <end position="915"/>
    </location>
</feature>
<dbReference type="EC" id="7.2.2.21" evidence="11"/>
<dbReference type="Pfam" id="PF00702">
    <property type="entry name" value="Hydrolase"/>
    <property type="match status" value="1"/>
</dbReference>
<reference evidence="15 16" key="1">
    <citation type="submission" date="2021-10" db="EMBL/GenBank/DDBJ databases">
        <title>Anaerobic single-cell dispensing facilitates the cultivation of human gut bacteria.</title>
        <authorList>
            <person name="Afrizal A."/>
        </authorList>
    </citation>
    <scope>NUCLEOTIDE SEQUENCE [LARGE SCALE GENOMIC DNA]</scope>
    <source>
        <strain evidence="15 16">CLA-AA-H270</strain>
    </source>
</reference>
<dbReference type="GO" id="GO:0005524">
    <property type="term" value="F:ATP binding"/>
    <property type="evidence" value="ECO:0007669"/>
    <property type="project" value="UniProtKB-UniRule"/>
</dbReference>
<dbReference type="InterPro" id="IPR006121">
    <property type="entry name" value="HMA_dom"/>
</dbReference>
<dbReference type="InterPro" id="IPR044492">
    <property type="entry name" value="P_typ_ATPase_HD_dom"/>
</dbReference>
<keyword evidence="9 13" id="KW-1133">Transmembrane helix</keyword>
<comment type="catalytic activity">
    <reaction evidence="12">
        <text>Cd(2+)(in) + ATP + H2O = Cd(2+)(out) + ADP + phosphate + H(+)</text>
        <dbReference type="Rhea" id="RHEA:12132"/>
        <dbReference type="ChEBI" id="CHEBI:15377"/>
        <dbReference type="ChEBI" id="CHEBI:15378"/>
        <dbReference type="ChEBI" id="CHEBI:30616"/>
        <dbReference type="ChEBI" id="CHEBI:43474"/>
        <dbReference type="ChEBI" id="CHEBI:48775"/>
        <dbReference type="ChEBI" id="CHEBI:456216"/>
        <dbReference type="EC" id="7.2.2.21"/>
    </reaction>
</comment>
<dbReference type="InterPro" id="IPR036412">
    <property type="entry name" value="HAD-like_sf"/>
</dbReference>
<evidence type="ECO:0000313" key="15">
    <source>
        <dbReference type="EMBL" id="MCC2175886.1"/>
    </source>
</evidence>
<keyword evidence="8" id="KW-1278">Translocase</keyword>
<evidence type="ECO:0000256" key="3">
    <source>
        <dbReference type="ARBA" id="ARBA00022539"/>
    </source>
</evidence>
<feature type="transmembrane region" description="Helical" evidence="13">
    <location>
        <begin position="549"/>
        <end position="569"/>
    </location>
</feature>
<dbReference type="InterPro" id="IPR023299">
    <property type="entry name" value="ATPase_P-typ_cyto_dom_N"/>
</dbReference>
<dbReference type="InterPro" id="IPR036163">
    <property type="entry name" value="HMA_dom_sf"/>
</dbReference>
<dbReference type="PROSITE" id="PS00154">
    <property type="entry name" value="ATPASE_E1_E2"/>
    <property type="match status" value="1"/>
</dbReference>
<dbReference type="SUPFAM" id="SSF81653">
    <property type="entry name" value="Calcium ATPase, transduction domain A"/>
    <property type="match status" value="1"/>
</dbReference>
<feature type="domain" description="HMA" evidence="14">
    <location>
        <begin position="164"/>
        <end position="230"/>
    </location>
</feature>
<evidence type="ECO:0000256" key="7">
    <source>
        <dbReference type="ARBA" id="ARBA00022840"/>
    </source>
</evidence>
<evidence type="ECO:0000256" key="5">
    <source>
        <dbReference type="ARBA" id="ARBA00022723"/>
    </source>
</evidence>
<comment type="caution">
    <text evidence="15">The sequence shown here is derived from an EMBL/GenBank/DDBJ whole genome shotgun (WGS) entry which is preliminary data.</text>
</comment>
<dbReference type="PROSITE" id="PS01229">
    <property type="entry name" value="COF_2"/>
    <property type="match status" value="1"/>
</dbReference>
<evidence type="ECO:0000256" key="1">
    <source>
        <dbReference type="ARBA" id="ARBA00004141"/>
    </source>
</evidence>
<evidence type="ECO:0000256" key="2">
    <source>
        <dbReference type="ARBA" id="ARBA00006024"/>
    </source>
</evidence>
<keyword evidence="7 13" id="KW-0067">ATP-binding</keyword>
<evidence type="ECO:0000313" key="16">
    <source>
        <dbReference type="Proteomes" id="UP001298753"/>
    </source>
</evidence>
<dbReference type="InterPro" id="IPR018303">
    <property type="entry name" value="ATPase_P-typ_P_site"/>
</dbReference>
<dbReference type="Proteomes" id="UP001298753">
    <property type="component" value="Unassembled WGS sequence"/>
</dbReference>
<dbReference type="SUPFAM" id="SSF81665">
    <property type="entry name" value="Calcium ATPase, transmembrane domain M"/>
    <property type="match status" value="1"/>
</dbReference>
<sequence length="944" mass="103261">MADEHKHEDTLLNEDVHEHEHHHHEHDEDECDCGCGHHHHHDEDEEHEHHHHHDDDRDCGCEHHHHHDEDEHEHHHHHDGDDCDCGCGHHHHHDKDEHEHHHHHDDDCDCGCGHHHHHDEDEEHEHHHHHDDDCDCGCGHHHHHDEDEEHEHHHHEHSAGAHSVKRVYTLQNVGCAHCAAKMEQRISELEGVEDCVLVFETKQLRVTGENPDALLPEIREICSSIESEAKVIAPKPKHYGKDGQRVYTLENLGCAHCAAKMQHQISQLDGIDDCVLVYETKQLRVKGDNPDALLPEIRKICSNIESEVKVIAPEEEKEESSSHPLAEMLIGAALFVAGLLIPVMAVKLVLLIAAYLLLGRHVLLTAVKNIGRGQVFDENFLMAVATIGAWAVGSFDEAVGVMLFYRVGEYFEDRAVDRSRKQIMDAIDLRPETVNLVKDNGKIEVIPAEDAQEGDIVLVRPGDRVPLDGEVVEGESRLDTSAVTGEPVPVRVAVGDKATSGCVNTDGAIKLRVTHILAESMVQRILDSVENAAARKPKIDRFITRFSRVYTPAVVAIALLTAIIPSLVTGEWHKWVYTAMTFLVISCPCALVLSVPLTYFSGIGAGSRRGILFKGGASLEALNNVKTIVMDKTGTITKGNFVVQKVVPAQGVPLDENELLWLAAACEGASTHPIAKSIINSYEERKASAAKAGDFSLVAVGATVENIREQAGEGVFAELEGKTILCGNVKLMERNNIDLSGYHGTPGSTEVLLAMDGHFLGHVDISDTIKADANSAISRMKAQGLTTAMLTGDGQASADAVAQEVGIDEVRARLLPQDKLSALTDIREKCGAVMFVGDGINDAPVLAGADVGAAMGSGADAAIEAADVVFMKADLTSIPISVKIARKANIVSKENIVFALAVKILVMILGLFGIASMWLAVFADTGVAMLCVLNSIRMLYMKTE</sequence>
<protein>
    <recommendedName>
        <fullName evidence="11">Cd(2+)-exporting ATPase</fullName>
        <ecNumber evidence="11">7.2.2.21</ecNumber>
    </recommendedName>
</protein>
<evidence type="ECO:0000256" key="6">
    <source>
        <dbReference type="ARBA" id="ARBA00022741"/>
    </source>
</evidence>
<dbReference type="AlphaFoldDB" id="A0AAW4VSK0"/>
<dbReference type="GeneID" id="98660746"/>
<comment type="subcellular location">
    <subcellularLocation>
        <location evidence="13">Cell membrane</location>
    </subcellularLocation>
    <subcellularLocation>
        <location evidence="1">Membrane</location>
        <topology evidence="1">Multi-pass membrane protein</topology>
    </subcellularLocation>
</comment>
<accession>A0AAW4VSK0</accession>
<dbReference type="NCBIfam" id="TIGR01494">
    <property type="entry name" value="ATPase_P-type"/>
    <property type="match status" value="2"/>
</dbReference>
<dbReference type="InterPro" id="IPR001757">
    <property type="entry name" value="P_typ_ATPase"/>
</dbReference>
<dbReference type="InterPro" id="IPR027256">
    <property type="entry name" value="P-typ_ATPase_IB"/>
</dbReference>
<dbReference type="SUPFAM" id="SSF56784">
    <property type="entry name" value="HAD-like"/>
    <property type="match status" value="1"/>
</dbReference>
<dbReference type="InterPro" id="IPR051014">
    <property type="entry name" value="Cation_Transport_ATPase_IB"/>
</dbReference>
<dbReference type="RefSeq" id="WP_227600052.1">
    <property type="nucleotide sequence ID" value="NZ_JAJEPX010000002.1"/>
</dbReference>
<comment type="similarity">
    <text evidence="2 13">Belongs to the cation transport ATPase (P-type) (TC 3.A.3) family. Type IB subfamily.</text>
</comment>
<dbReference type="GO" id="GO:0005886">
    <property type="term" value="C:plasma membrane"/>
    <property type="evidence" value="ECO:0007669"/>
    <property type="project" value="UniProtKB-SubCell"/>
</dbReference>
<dbReference type="Pfam" id="PF00122">
    <property type="entry name" value="E1-E2_ATPase"/>
    <property type="match status" value="1"/>
</dbReference>
<feature type="transmembrane region" description="Helical" evidence="13">
    <location>
        <begin position="921"/>
        <end position="940"/>
    </location>
</feature>
<evidence type="ECO:0000256" key="4">
    <source>
        <dbReference type="ARBA" id="ARBA00022692"/>
    </source>
</evidence>
<feature type="domain" description="HMA" evidence="14">
    <location>
        <begin position="243"/>
        <end position="309"/>
    </location>
</feature>
<gene>
    <name evidence="15" type="ORF">LKD22_01860</name>
</gene>
<keyword evidence="10 13" id="KW-0472">Membrane</keyword>
<feature type="transmembrane region" description="Helical" evidence="13">
    <location>
        <begin position="328"/>
        <end position="358"/>
    </location>
</feature>
<dbReference type="InterPro" id="IPR023298">
    <property type="entry name" value="ATPase_P-typ_TM_dom_sf"/>
</dbReference>
<dbReference type="PANTHER" id="PTHR48085:SF5">
    <property type="entry name" value="CADMIUM_ZINC-TRANSPORTING ATPASE HMA4-RELATED"/>
    <property type="match status" value="1"/>
</dbReference>
<dbReference type="Pfam" id="PF00403">
    <property type="entry name" value="HMA"/>
    <property type="match status" value="2"/>
</dbReference>
<dbReference type="SUPFAM" id="SSF55008">
    <property type="entry name" value="HMA, heavy metal-associated domain"/>
    <property type="match status" value="2"/>
</dbReference>
<dbReference type="CDD" id="cd00371">
    <property type="entry name" value="HMA"/>
    <property type="match status" value="2"/>
</dbReference>
<dbReference type="GO" id="GO:0046872">
    <property type="term" value="F:metal ion binding"/>
    <property type="evidence" value="ECO:0007669"/>
    <property type="project" value="UniProtKB-KW"/>
</dbReference>
<dbReference type="SFLD" id="SFLDG00002">
    <property type="entry name" value="C1.7:_P-type_atpase_like"/>
    <property type="match status" value="1"/>
</dbReference>
<dbReference type="Gene3D" id="3.40.1110.10">
    <property type="entry name" value="Calcium-transporting ATPase, cytoplasmic domain N"/>
    <property type="match status" value="1"/>
</dbReference>
<proteinExistence type="inferred from homology"/>
<keyword evidence="5 13" id="KW-0479">Metal-binding</keyword>
<dbReference type="Gene3D" id="2.70.150.10">
    <property type="entry name" value="Calcium-transporting ATPase, cytoplasmic transduction domain A"/>
    <property type="match status" value="1"/>
</dbReference>
<evidence type="ECO:0000256" key="12">
    <source>
        <dbReference type="ARBA" id="ARBA00049338"/>
    </source>
</evidence>